<reference evidence="3 4" key="1">
    <citation type="submission" date="2014-02" db="EMBL/GenBank/DDBJ databases">
        <title>The genome sequence of Colletotrichum simmondsii CBS122122.</title>
        <authorList>
            <person name="Baroncelli R."/>
            <person name="Thon M.R."/>
        </authorList>
    </citation>
    <scope>NUCLEOTIDE SEQUENCE [LARGE SCALE GENOMIC DNA]</scope>
    <source>
        <strain evidence="3 4">CBS122122</strain>
    </source>
</reference>
<keyword evidence="2" id="KW-1133">Transmembrane helix</keyword>
<evidence type="ECO:0000313" key="4">
    <source>
        <dbReference type="Proteomes" id="UP000070328"/>
    </source>
</evidence>
<evidence type="ECO:0000313" key="3">
    <source>
        <dbReference type="EMBL" id="KXH50216.1"/>
    </source>
</evidence>
<evidence type="ECO:0000256" key="1">
    <source>
        <dbReference type="SAM" id="MobiDB-lite"/>
    </source>
</evidence>
<keyword evidence="4" id="KW-1185">Reference proteome</keyword>
<keyword evidence="2" id="KW-0812">Transmembrane</keyword>
<accession>A0A135TPW7</accession>
<gene>
    <name evidence="3" type="ORF">CSIM01_07440</name>
</gene>
<evidence type="ECO:0000256" key="2">
    <source>
        <dbReference type="SAM" id="Phobius"/>
    </source>
</evidence>
<dbReference type="Proteomes" id="UP000070328">
    <property type="component" value="Unassembled WGS sequence"/>
</dbReference>
<sequence length="183" mass="19859">MASATDQAASLSPRTSENLSSNTTYSVSSADNEDDEPPVPARTRSANNTTGPEHVEMLSAAEKGSSKVWLIFLSEQMAQPQLLQCWQVSGLPALGFMATHMAFFILLNGQPVATSGFSQNLQAALANFLAIAVEICLLSGIAVAYDQTLWRLLRRKALRAYAIDKLVTLVLSPWNLFRPDVTT</sequence>
<feature type="region of interest" description="Disordered" evidence="1">
    <location>
        <begin position="1"/>
        <end position="52"/>
    </location>
</feature>
<organism evidence="3 4">
    <name type="scientific">Colletotrichum simmondsii</name>
    <dbReference type="NCBI Taxonomy" id="703756"/>
    <lineage>
        <taxon>Eukaryota</taxon>
        <taxon>Fungi</taxon>
        <taxon>Dikarya</taxon>
        <taxon>Ascomycota</taxon>
        <taxon>Pezizomycotina</taxon>
        <taxon>Sordariomycetes</taxon>
        <taxon>Hypocreomycetidae</taxon>
        <taxon>Glomerellales</taxon>
        <taxon>Glomerellaceae</taxon>
        <taxon>Colletotrichum</taxon>
        <taxon>Colletotrichum acutatum species complex</taxon>
    </lineage>
</organism>
<feature type="transmembrane region" description="Helical" evidence="2">
    <location>
        <begin position="85"/>
        <end position="105"/>
    </location>
</feature>
<name>A0A135TPW7_9PEZI</name>
<feature type="transmembrane region" description="Helical" evidence="2">
    <location>
        <begin position="125"/>
        <end position="145"/>
    </location>
</feature>
<comment type="caution">
    <text evidence="3">The sequence shown here is derived from an EMBL/GenBank/DDBJ whole genome shotgun (WGS) entry which is preliminary data.</text>
</comment>
<feature type="compositionally biased region" description="Polar residues" evidence="1">
    <location>
        <begin position="1"/>
        <end position="30"/>
    </location>
</feature>
<dbReference type="AlphaFoldDB" id="A0A135TPW7"/>
<protein>
    <submittedName>
        <fullName evidence="3">Uncharacterized protein</fullName>
    </submittedName>
</protein>
<dbReference type="EMBL" id="JFBX01000099">
    <property type="protein sequence ID" value="KXH50216.1"/>
    <property type="molecule type" value="Genomic_DNA"/>
</dbReference>
<proteinExistence type="predicted"/>
<keyword evidence="2" id="KW-0472">Membrane</keyword>